<accession>G3VC91</accession>
<evidence type="ECO:0000313" key="7">
    <source>
        <dbReference type="Ensembl" id="ENSSHAP00000000795.2"/>
    </source>
</evidence>
<keyword evidence="2" id="KW-0732">Signal</keyword>
<evidence type="ECO:0000256" key="4">
    <source>
        <dbReference type="ARBA" id="ARBA00023157"/>
    </source>
</evidence>
<dbReference type="Proteomes" id="UP000007648">
    <property type="component" value="Unassembled WGS sequence"/>
</dbReference>
<dbReference type="PROSITE" id="PS00135">
    <property type="entry name" value="TRYPSIN_SER"/>
    <property type="match status" value="1"/>
</dbReference>
<reference evidence="7 8" key="1">
    <citation type="journal article" date="2011" name="Proc. Natl. Acad. Sci. U.S.A.">
        <title>Genetic diversity and population structure of the endangered marsupial Sarcophilus harrisii (Tasmanian devil).</title>
        <authorList>
            <person name="Miller W."/>
            <person name="Hayes V.M."/>
            <person name="Ratan A."/>
            <person name="Petersen D.C."/>
            <person name="Wittekindt N.E."/>
            <person name="Miller J."/>
            <person name="Walenz B."/>
            <person name="Knight J."/>
            <person name="Qi J."/>
            <person name="Zhao F."/>
            <person name="Wang Q."/>
            <person name="Bedoya-Reina O.C."/>
            <person name="Katiyar N."/>
            <person name="Tomsho L.P."/>
            <person name="Kasson L.M."/>
            <person name="Hardie R.A."/>
            <person name="Woodbridge P."/>
            <person name="Tindall E.A."/>
            <person name="Bertelsen M.F."/>
            <person name="Dixon D."/>
            <person name="Pyecroft S."/>
            <person name="Helgen K.M."/>
            <person name="Lesk A.M."/>
            <person name="Pringle T.H."/>
            <person name="Patterson N."/>
            <person name="Zhang Y."/>
            <person name="Kreiss A."/>
            <person name="Woods G.M."/>
            <person name="Jones M.E."/>
            <person name="Schuster S.C."/>
        </authorList>
    </citation>
    <scope>NUCLEOTIDE SEQUENCE [LARGE SCALE GENOMIC DNA]</scope>
</reference>
<dbReference type="GO" id="GO:0006508">
    <property type="term" value="P:proteolysis"/>
    <property type="evidence" value="ECO:0007669"/>
    <property type="project" value="UniProtKB-KW"/>
</dbReference>
<sequence length="787" mass="87544">RLIVPFFPPILCEKSPALGLVSFPECGRPLRQDRIVGGSDAPLGKWPWHVSVHKFGRQICGGTLISESWVVSAAHCFVFPRNFSLIPPEQFTVAVGVHSQLSLMLNSAVSAGMHQIVKVSDILVHENYSGVLHGNDIALLRLAQPVNFTEYVQPICLPRANHSFPHGASCWATGWGHVQEKVRQLPQSGLILQQLELKIIGPKECQCLFNYKGPFNITGKLLPTMLCAGYKEGKRDTCQGDSGGPLVCEEQGQWFLAGITSFGHGCARRNRPGVFANVVAFEDWIRERVEGAAFPEQPEPIPMPLVEDSDNCTIALPECGIAPRPGDWPWKAVIITPASLPCHGVLVAEKWVLAPASCFLGLKDISSWHVMLPPKAQRIPILRALLNVNFTRDYEYDLALLELAVPVSFTEDTRAVCLPRLNHYFLPSSQCRLIQWGRGEPPLASPSLLEAEMTSNWWCYCLRGSKVDVVPDPLENPSILCAEYHEEEKNGCWMGSRWGLLCEESGSWFLAGLSKPPEDCFRPRVFSPLQLQSLWIKQAALTSYMEDQLNWNWTPVKTFLLFCPFKPKSGACGIQSYKDSNPWPWVAEVHGARDEVCMGTLVSSGWVLTDTHCVARHGSIASHLQVKLGRTRFGTPGHVLRPVSSIEYTMGSPLVLLQLETRVEMSASALPVCLHYGPVFINMNCYVVGWKDIVNRVPVAVPVIILTPKECPWVNNPTLPPETICVAYRSKRIYRYEVDSGSSLMCKRGPDSWVLVGISIRGSHELFAPVETQQSWISQTVWDAPFV</sequence>
<evidence type="ECO:0000256" key="3">
    <source>
        <dbReference type="ARBA" id="ARBA00022801"/>
    </source>
</evidence>
<dbReference type="InterPro" id="IPR043504">
    <property type="entry name" value="Peptidase_S1_PA_chymotrypsin"/>
</dbReference>
<evidence type="ECO:0000256" key="5">
    <source>
        <dbReference type="RuleBase" id="RU363034"/>
    </source>
</evidence>
<keyword evidence="1 5" id="KW-0645">Protease</keyword>
<feature type="domain" description="Peptidase S1" evidence="6">
    <location>
        <begin position="567"/>
        <end position="782"/>
    </location>
</feature>
<dbReference type="InterPro" id="IPR001314">
    <property type="entry name" value="Peptidase_S1A"/>
</dbReference>
<keyword evidence="4" id="KW-1015">Disulfide bond</keyword>
<dbReference type="FunFam" id="2.40.10.10:FF:000024">
    <property type="entry name" value="Serine protease 53"/>
    <property type="match status" value="1"/>
</dbReference>
<dbReference type="HOGENOM" id="CLU_006842_0_4_1"/>
<dbReference type="CDD" id="cd00190">
    <property type="entry name" value="Tryp_SPc"/>
    <property type="match status" value="1"/>
</dbReference>
<dbReference type="Gene3D" id="2.40.10.10">
    <property type="entry name" value="Trypsin-like serine proteases"/>
    <property type="match status" value="3"/>
</dbReference>
<dbReference type="PRINTS" id="PR00722">
    <property type="entry name" value="CHYMOTRYPSIN"/>
</dbReference>
<dbReference type="PROSITE" id="PS50240">
    <property type="entry name" value="TRYPSIN_DOM"/>
    <property type="match status" value="3"/>
</dbReference>
<dbReference type="InterPro" id="IPR033116">
    <property type="entry name" value="TRYPSIN_SER"/>
</dbReference>
<reference evidence="7" key="3">
    <citation type="submission" date="2025-09" db="UniProtKB">
        <authorList>
            <consortium name="Ensembl"/>
        </authorList>
    </citation>
    <scope>IDENTIFICATION</scope>
</reference>
<evidence type="ECO:0000256" key="2">
    <source>
        <dbReference type="ARBA" id="ARBA00022729"/>
    </source>
</evidence>
<proteinExistence type="predicted"/>
<evidence type="ECO:0000259" key="6">
    <source>
        <dbReference type="PROSITE" id="PS50240"/>
    </source>
</evidence>
<dbReference type="FunCoup" id="G3VC91">
    <property type="interactions" value="341"/>
</dbReference>
<dbReference type="Pfam" id="PF00089">
    <property type="entry name" value="Trypsin"/>
    <property type="match status" value="3"/>
</dbReference>
<dbReference type="SUPFAM" id="SSF50494">
    <property type="entry name" value="Trypsin-like serine proteases"/>
    <property type="match status" value="3"/>
</dbReference>
<reference evidence="7" key="2">
    <citation type="submission" date="2025-08" db="UniProtKB">
        <authorList>
            <consortium name="Ensembl"/>
        </authorList>
    </citation>
    <scope>IDENTIFICATION</scope>
</reference>
<keyword evidence="5" id="KW-0720">Serine protease</keyword>
<organism evidence="7 8">
    <name type="scientific">Sarcophilus harrisii</name>
    <name type="common">Tasmanian devil</name>
    <name type="synonym">Sarcophilus laniarius</name>
    <dbReference type="NCBI Taxonomy" id="9305"/>
    <lineage>
        <taxon>Eukaryota</taxon>
        <taxon>Metazoa</taxon>
        <taxon>Chordata</taxon>
        <taxon>Craniata</taxon>
        <taxon>Vertebrata</taxon>
        <taxon>Euteleostomi</taxon>
        <taxon>Mammalia</taxon>
        <taxon>Metatheria</taxon>
        <taxon>Dasyuromorphia</taxon>
        <taxon>Dasyuridae</taxon>
        <taxon>Sarcophilus</taxon>
    </lineage>
</organism>
<dbReference type="Ensembl" id="ENSSHAT00000000805.2">
    <property type="protein sequence ID" value="ENSSHAP00000000795.2"/>
    <property type="gene ID" value="ENSSHAG00000000710.2"/>
</dbReference>
<dbReference type="AlphaFoldDB" id="G3VC91"/>
<dbReference type="PANTHER" id="PTHR24253:SF100">
    <property type="entry name" value="POLYSERASE-2"/>
    <property type="match status" value="1"/>
</dbReference>
<dbReference type="InParanoid" id="G3VC91"/>
<feature type="domain" description="Peptidase S1" evidence="6">
    <location>
        <begin position="305"/>
        <end position="541"/>
    </location>
</feature>
<dbReference type="PROSITE" id="PS00134">
    <property type="entry name" value="TRYPSIN_HIS"/>
    <property type="match status" value="1"/>
</dbReference>
<protein>
    <recommendedName>
        <fullName evidence="6">Peptidase S1 domain-containing protein</fullName>
    </recommendedName>
</protein>
<feature type="domain" description="Peptidase S1" evidence="6">
    <location>
        <begin position="35"/>
        <end position="290"/>
    </location>
</feature>
<name>G3VC91_SARHA</name>
<keyword evidence="3 5" id="KW-0378">Hydrolase</keyword>
<evidence type="ECO:0000256" key="1">
    <source>
        <dbReference type="ARBA" id="ARBA00022670"/>
    </source>
</evidence>
<dbReference type="InterPro" id="IPR001254">
    <property type="entry name" value="Trypsin_dom"/>
</dbReference>
<evidence type="ECO:0000313" key="8">
    <source>
        <dbReference type="Proteomes" id="UP000007648"/>
    </source>
</evidence>
<dbReference type="GO" id="GO:0004252">
    <property type="term" value="F:serine-type endopeptidase activity"/>
    <property type="evidence" value="ECO:0007669"/>
    <property type="project" value="InterPro"/>
</dbReference>
<dbReference type="STRING" id="9305.ENSSHAP00000000795"/>
<keyword evidence="8" id="KW-1185">Reference proteome</keyword>
<dbReference type="InterPro" id="IPR018114">
    <property type="entry name" value="TRYPSIN_HIS"/>
</dbReference>
<dbReference type="InterPro" id="IPR009003">
    <property type="entry name" value="Peptidase_S1_PA"/>
</dbReference>
<dbReference type="GeneTree" id="ENSGT00940000161761"/>
<dbReference type="PANTHER" id="PTHR24253">
    <property type="entry name" value="TRANSMEMBRANE PROTEASE SERINE"/>
    <property type="match status" value="1"/>
</dbReference>
<dbReference type="eggNOG" id="KOG3627">
    <property type="taxonomic scope" value="Eukaryota"/>
</dbReference>
<dbReference type="SMART" id="SM00020">
    <property type="entry name" value="Tryp_SPc"/>
    <property type="match status" value="2"/>
</dbReference>